<protein>
    <submittedName>
        <fullName evidence="3">Uncharacterized protein</fullName>
    </submittedName>
</protein>
<keyword evidence="2" id="KW-1133">Transmembrane helix</keyword>
<accession>A0AAU9LDE1</accession>
<evidence type="ECO:0000256" key="2">
    <source>
        <dbReference type="SAM" id="Phobius"/>
    </source>
</evidence>
<evidence type="ECO:0000256" key="1">
    <source>
        <dbReference type="SAM" id="MobiDB-lite"/>
    </source>
</evidence>
<gene>
    <name evidence="3" type="ORF">PBS003_LOCUS5778</name>
</gene>
<evidence type="ECO:0000313" key="3">
    <source>
        <dbReference type="EMBL" id="CAH0479113.1"/>
    </source>
</evidence>
<dbReference type="EMBL" id="CAKKTJ010000293">
    <property type="protein sequence ID" value="CAH0479113.1"/>
    <property type="molecule type" value="Genomic_DNA"/>
</dbReference>
<proteinExistence type="predicted"/>
<organism evidence="3 4">
    <name type="scientific">Peronospora belbahrii</name>
    <dbReference type="NCBI Taxonomy" id="622444"/>
    <lineage>
        <taxon>Eukaryota</taxon>
        <taxon>Sar</taxon>
        <taxon>Stramenopiles</taxon>
        <taxon>Oomycota</taxon>
        <taxon>Peronosporomycetes</taxon>
        <taxon>Peronosporales</taxon>
        <taxon>Peronosporaceae</taxon>
        <taxon>Peronospora</taxon>
    </lineage>
</organism>
<reference evidence="3" key="1">
    <citation type="submission" date="2021-11" db="EMBL/GenBank/DDBJ databases">
        <authorList>
            <person name="Islam A."/>
            <person name="Islam S."/>
            <person name="Flora M.S."/>
            <person name="Rahman M."/>
            <person name="Ziaur R.M."/>
            <person name="Epstein J.H."/>
            <person name="Hassan M."/>
            <person name="Klassen M."/>
            <person name="Woodard K."/>
            <person name="Webb A."/>
            <person name="Webby R.J."/>
            <person name="El Zowalaty M.E."/>
        </authorList>
    </citation>
    <scope>NUCLEOTIDE SEQUENCE</scope>
    <source>
        <strain evidence="3">Pbs3</strain>
    </source>
</reference>
<keyword evidence="2" id="KW-0472">Membrane</keyword>
<feature type="transmembrane region" description="Helical" evidence="2">
    <location>
        <begin position="44"/>
        <end position="69"/>
    </location>
</feature>
<dbReference type="Proteomes" id="UP001160483">
    <property type="component" value="Unassembled WGS sequence"/>
</dbReference>
<evidence type="ECO:0000313" key="4">
    <source>
        <dbReference type="Proteomes" id="UP001160483"/>
    </source>
</evidence>
<feature type="region of interest" description="Disordered" evidence="1">
    <location>
        <begin position="71"/>
        <end position="93"/>
    </location>
</feature>
<sequence>MRRNGTTRDYLVLVFAADHSATSLLANFQLSKRATSVNFASITYVLYCSFSMLTVMFIQSVANLTLVAYSNPGNDTEKSSRVDGGQNGTWCGR</sequence>
<name>A0AAU9LDE1_9STRA</name>
<dbReference type="AlphaFoldDB" id="A0AAU9LDE1"/>
<comment type="caution">
    <text evidence="3">The sequence shown here is derived from an EMBL/GenBank/DDBJ whole genome shotgun (WGS) entry which is preliminary data.</text>
</comment>
<keyword evidence="2" id="KW-0812">Transmembrane</keyword>